<evidence type="ECO:0000313" key="2">
    <source>
        <dbReference type="Proteomes" id="UP000789920"/>
    </source>
</evidence>
<accession>A0ACA9RS74</accession>
<protein>
    <submittedName>
        <fullName evidence="1">31520_t:CDS:1</fullName>
    </submittedName>
</protein>
<name>A0ACA9RS74_9GLOM</name>
<organism evidence="1 2">
    <name type="scientific">Racocetra persica</name>
    <dbReference type="NCBI Taxonomy" id="160502"/>
    <lineage>
        <taxon>Eukaryota</taxon>
        <taxon>Fungi</taxon>
        <taxon>Fungi incertae sedis</taxon>
        <taxon>Mucoromycota</taxon>
        <taxon>Glomeromycotina</taxon>
        <taxon>Glomeromycetes</taxon>
        <taxon>Diversisporales</taxon>
        <taxon>Gigasporaceae</taxon>
        <taxon>Racocetra</taxon>
    </lineage>
</organism>
<sequence>MYNLLMLLGSSHELVPQFPGGSDSVMQATSVSKTSKAASLSSSPILSNISRRSYQSLSMSSNHFLHSSASSKRKRRSHQSLSMSSNHIPCQAPPNSCDNLLSFQSRSMYLNNPTRYVPSNDSEISDSFEQVLPFISVKSKPPKIETLYNFLNFQSFDGSFLPSSKFYSWFDKKDFKDFEVIGVKHEKILCLALAIEYLEIIMFETFKDECEMCYEKAKKALKKEVGDDEQKIIEILKNVKEWVKNWADE</sequence>
<comment type="caution">
    <text evidence="1">The sequence shown here is derived from an EMBL/GenBank/DDBJ whole genome shotgun (WGS) entry which is preliminary data.</text>
</comment>
<evidence type="ECO:0000313" key="1">
    <source>
        <dbReference type="EMBL" id="CAG8808537.1"/>
    </source>
</evidence>
<keyword evidence="2" id="KW-1185">Reference proteome</keyword>
<reference evidence="1" key="1">
    <citation type="submission" date="2021-06" db="EMBL/GenBank/DDBJ databases">
        <authorList>
            <person name="Kallberg Y."/>
            <person name="Tangrot J."/>
            <person name="Rosling A."/>
        </authorList>
    </citation>
    <scope>NUCLEOTIDE SEQUENCE</scope>
    <source>
        <strain evidence="1">MA461A</strain>
    </source>
</reference>
<dbReference type="EMBL" id="CAJVQC010068948">
    <property type="protein sequence ID" value="CAG8808537.1"/>
    <property type="molecule type" value="Genomic_DNA"/>
</dbReference>
<dbReference type="Proteomes" id="UP000789920">
    <property type="component" value="Unassembled WGS sequence"/>
</dbReference>
<proteinExistence type="predicted"/>
<gene>
    <name evidence="1" type="ORF">RPERSI_LOCUS22648</name>
</gene>